<dbReference type="SUPFAM" id="SSF46689">
    <property type="entry name" value="Homeodomain-like"/>
    <property type="match status" value="1"/>
</dbReference>
<dbReference type="PRINTS" id="PR00032">
    <property type="entry name" value="HTHARAC"/>
</dbReference>
<evidence type="ECO:0000256" key="1">
    <source>
        <dbReference type="ARBA" id="ARBA00023015"/>
    </source>
</evidence>
<dbReference type="Gene3D" id="2.60.120.10">
    <property type="entry name" value="Jelly Rolls"/>
    <property type="match status" value="1"/>
</dbReference>
<dbReference type="Proteomes" id="UP000678374">
    <property type="component" value="Unassembled WGS sequence"/>
</dbReference>
<sequence>MAGHPAPTRRGAARARAALPAFALYGEAGGPAAPLLHIESIDSRSRLYDWEIDAHTHQGLHQVLWVAQGRVEAMLDESRVDAAAPLLLAIPPGVAHAFRFTPGTEGFVLTVNTALLAEGDAAVGEALTTLFAAPRGLALDADAPEVARLQALFATLHTELRADDAGASAGQVPIWLARALLWRAAELARREVAQAQRRGAAAQPALYTRWVVLMEAHFKDHWPVTRYAERLGLSTERLNRLVRAETGLNAQALLHQRLAREATRRLVHVAAPVSRLAFELGFEDPAYFCRFFKRQTGLSPRDYRARAEQLRAAAAPMSD</sequence>
<dbReference type="Pfam" id="PF12833">
    <property type="entry name" value="HTH_18"/>
    <property type="match status" value="1"/>
</dbReference>
<dbReference type="RefSeq" id="WP_210800989.1">
    <property type="nucleotide sequence ID" value="NZ_JAGQDE010000003.1"/>
</dbReference>
<keyword evidence="1" id="KW-0805">Transcription regulation</keyword>
<dbReference type="PROSITE" id="PS01124">
    <property type="entry name" value="HTH_ARAC_FAMILY_2"/>
    <property type="match status" value="1"/>
</dbReference>
<name>A0A941BJ43_9BURK</name>
<comment type="caution">
    <text evidence="6">The sequence shown here is derived from an EMBL/GenBank/DDBJ whole genome shotgun (WGS) entry which is preliminary data.</text>
</comment>
<keyword evidence="3" id="KW-0010">Activator</keyword>
<dbReference type="InterPro" id="IPR050204">
    <property type="entry name" value="AraC_XylS_family_regulators"/>
</dbReference>
<evidence type="ECO:0000313" key="6">
    <source>
        <dbReference type="EMBL" id="MBQ0958483.1"/>
    </source>
</evidence>
<reference evidence="6" key="1">
    <citation type="submission" date="2021-04" db="EMBL/GenBank/DDBJ databases">
        <title>The genome sequence of Ideonella sp. 4Y11.</title>
        <authorList>
            <person name="Liu Y."/>
        </authorList>
    </citation>
    <scope>NUCLEOTIDE SEQUENCE</scope>
    <source>
        <strain evidence="6">4Y11</strain>
    </source>
</reference>
<dbReference type="InterPro" id="IPR047264">
    <property type="entry name" value="Cupin_HpaA-like_N"/>
</dbReference>
<feature type="domain" description="HTH araC/xylS-type" evidence="5">
    <location>
        <begin position="208"/>
        <end position="306"/>
    </location>
</feature>
<dbReference type="InterPro" id="IPR011051">
    <property type="entry name" value="RmlC_Cupin_sf"/>
</dbReference>
<dbReference type="Pfam" id="PF02311">
    <property type="entry name" value="AraC_binding"/>
    <property type="match status" value="1"/>
</dbReference>
<evidence type="ECO:0000313" key="7">
    <source>
        <dbReference type="Proteomes" id="UP000678374"/>
    </source>
</evidence>
<gene>
    <name evidence="6" type="ORF">KAK06_05880</name>
</gene>
<dbReference type="GO" id="GO:0043565">
    <property type="term" value="F:sequence-specific DNA binding"/>
    <property type="evidence" value="ECO:0007669"/>
    <property type="project" value="InterPro"/>
</dbReference>
<evidence type="ECO:0000256" key="3">
    <source>
        <dbReference type="ARBA" id="ARBA00023159"/>
    </source>
</evidence>
<dbReference type="Gene3D" id="1.10.10.60">
    <property type="entry name" value="Homeodomain-like"/>
    <property type="match status" value="1"/>
</dbReference>
<proteinExistence type="predicted"/>
<keyword evidence="4" id="KW-0804">Transcription</keyword>
<dbReference type="AlphaFoldDB" id="A0A941BJ43"/>
<evidence type="ECO:0000256" key="2">
    <source>
        <dbReference type="ARBA" id="ARBA00023125"/>
    </source>
</evidence>
<dbReference type="InterPro" id="IPR014710">
    <property type="entry name" value="RmlC-like_jellyroll"/>
</dbReference>
<dbReference type="PANTHER" id="PTHR46796">
    <property type="entry name" value="HTH-TYPE TRANSCRIPTIONAL ACTIVATOR RHAS-RELATED"/>
    <property type="match status" value="1"/>
</dbReference>
<dbReference type="EMBL" id="JAGQDE010000003">
    <property type="protein sequence ID" value="MBQ0958483.1"/>
    <property type="molecule type" value="Genomic_DNA"/>
</dbReference>
<dbReference type="SMART" id="SM00342">
    <property type="entry name" value="HTH_ARAC"/>
    <property type="match status" value="1"/>
</dbReference>
<dbReference type="InterPro" id="IPR018060">
    <property type="entry name" value="HTH_AraC"/>
</dbReference>
<keyword evidence="2" id="KW-0238">DNA-binding</keyword>
<evidence type="ECO:0000259" key="5">
    <source>
        <dbReference type="PROSITE" id="PS01124"/>
    </source>
</evidence>
<keyword evidence="7" id="KW-1185">Reference proteome</keyword>
<dbReference type="InterPro" id="IPR003313">
    <property type="entry name" value="AraC-bd"/>
</dbReference>
<protein>
    <submittedName>
        <fullName evidence="6">Helix-turn-helix domain-containing protein</fullName>
    </submittedName>
</protein>
<evidence type="ECO:0000256" key="4">
    <source>
        <dbReference type="ARBA" id="ARBA00023163"/>
    </source>
</evidence>
<accession>A0A941BJ43</accession>
<dbReference type="SUPFAM" id="SSF51182">
    <property type="entry name" value="RmlC-like cupins"/>
    <property type="match status" value="1"/>
</dbReference>
<dbReference type="InterPro" id="IPR009057">
    <property type="entry name" value="Homeodomain-like_sf"/>
</dbReference>
<organism evidence="6 7">
    <name type="scientific">Ideonella aquatica</name>
    <dbReference type="NCBI Taxonomy" id="2824119"/>
    <lineage>
        <taxon>Bacteria</taxon>
        <taxon>Pseudomonadati</taxon>
        <taxon>Pseudomonadota</taxon>
        <taxon>Betaproteobacteria</taxon>
        <taxon>Burkholderiales</taxon>
        <taxon>Sphaerotilaceae</taxon>
        <taxon>Ideonella</taxon>
    </lineage>
</organism>
<dbReference type="GO" id="GO:0003700">
    <property type="term" value="F:DNA-binding transcription factor activity"/>
    <property type="evidence" value="ECO:0007669"/>
    <property type="project" value="InterPro"/>
</dbReference>
<dbReference type="InterPro" id="IPR020449">
    <property type="entry name" value="Tscrpt_reg_AraC-type_HTH"/>
</dbReference>
<dbReference type="CDD" id="cd06999">
    <property type="entry name" value="cupin_HpaA-like_N"/>
    <property type="match status" value="1"/>
</dbReference>